<feature type="transmembrane region" description="Helical" evidence="1">
    <location>
        <begin position="28"/>
        <end position="48"/>
    </location>
</feature>
<sequence>MSTSGTTVPATGRSTVRSGVAATARGGWWGFLGSTVNAVFGYVLVTLVTRGLGRTGPELCSPASLPSPSCATPASWAPTPGWCASSPATWPSPAAARWAHCCAARSCQEPWRAPRPPHCSSCRPARPPRCCRVSRRGTR</sequence>
<evidence type="ECO:0000256" key="1">
    <source>
        <dbReference type="SAM" id="Phobius"/>
    </source>
</evidence>
<reference evidence="2 3" key="1">
    <citation type="submission" date="2024-03" db="EMBL/GenBank/DDBJ databases">
        <title>Novel Streptomyces species of biotechnological and ecological value are a feature of Machair soil.</title>
        <authorList>
            <person name="Prole J.R."/>
            <person name="Goodfellow M."/>
            <person name="Allenby N."/>
            <person name="Ward A.C."/>
        </authorList>
    </citation>
    <scope>NUCLEOTIDE SEQUENCE [LARGE SCALE GENOMIC DNA]</scope>
    <source>
        <strain evidence="2 3">MS1.AVA.1</strain>
    </source>
</reference>
<keyword evidence="1" id="KW-1133">Transmembrane helix</keyword>
<name>A0ABU8UP43_9ACTN</name>
<accession>A0ABU8UP43</accession>
<keyword evidence="1" id="KW-0812">Transmembrane</keyword>
<comment type="caution">
    <text evidence="2">The sequence shown here is derived from an EMBL/GenBank/DDBJ whole genome shotgun (WGS) entry which is preliminary data.</text>
</comment>
<dbReference type="Proteomes" id="UP001376459">
    <property type="component" value="Unassembled WGS sequence"/>
</dbReference>
<protein>
    <submittedName>
        <fullName evidence="2">Uncharacterized protein</fullName>
    </submittedName>
</protein>
<gene>
    <name evidence="2" type="ORF">WKI71_26535</name>
</gene>
<dbReference type="EMBL" id="JBBKAK010000001">
    <property type="protein sequence ID" value="MEJ8670678.1"/>
    <property type="molecule type" value="Genomic_DNA"/>
</dbReference>
<evidence type="ECO:0000313" key="2">
    <source>
        <dbReference type="EMBL" id="MEJ8670678.1"/>
    </source>
</evidence>
<proteinExistence type="predicted"/>
<keyword evidence="3" id="KW-1185">Reference proteome</keyword>
<keyword evidence="1" id="KW-0472">Membrane</keyword>
<evidence type="ECO:0000313" key="3">
    <source>
        <dbReference type="Proteomes" id="UP001376459"/>
    </source>
</evidence>
<organism evidence="2 3">
    <name type="scientific">Streptomyces machairae</name>
    <dbReference type="NCBI Taxonomy" id="3134109"/>
    <lineage>
        <taxon>Bacteria</taxon>
        <taxon>Bacillati</taxon>
        <taxon>Actinomycetota</taxon>
        <taxon>Actinomycetes</taxon>
        <taxon>Kitasatosporales</taxon>
        <taxon>Streptomycetaceae</taxon>
        <taxon>Streptomyces</taxon>
    </lineage>
</organism>